<feature type="compositionally biased region" description="Acidic residues" evidence="8">
    <location>
        <begin position="701"/>
        <end position="729"/>
    </location>
</feature>
<keyword evidence="4 7" id="KW-0963">Cytoplasm</keyword>
<name>A0A316U765_9BASI</name>
<feature type="compositionally biased region" description="Low complexity" evidence="8">
    <location>
        <begin position="353"/>
        <end position="392"/>
    </location>
</feature>
<feature type="region of interest" description="Disordered" evidence="8">
    <location>
        <begin position="290"/>
        <end position="467"/>
    </location>
</feature>
<comment type="subcellular location">
    <subcellularLocation>
        <location evidence="1 7">Cytoplasm</location>
    </subcellularLocation>
</comment>
<feature type="compositionally biased region" description="Low complexity" evidence="8">
    <location>
        <begin position="435"/>
        <end position="458"/>
    </location>
</feature>
<keyword evidence="6 7" id="KW-0175">Coiled coil</keyword>
<accession>A0A316U765</accession>
<dbReference type="EMBL" id="KZ819326">
    <property type="protein sequence ID" value="PWN21032.1"/>
    <property type="molecule type" value="Genomic_DNA"/>
</dbReference>
<dbReference type="GeneID" id="37012638"/>
<dbReference type="OrthoDB" id="21629at2759"/>
<keyword evidence="10" id="KW-1185">Reference proteome</keyword>
<feature type="compositionally biased region" description="Pro residues" evidence="8">
    <location>
        <begin position="259"/>
        <end position="268"/>
    </location>
</feature>
<keyword evidence="5 7" id="KW-0346">Stress response</keyword>
<evidence type="ECO:0000313" key="10">
    <source>
        <dbReference type="Proteomes" id="UP000245942"/>
    </source>
</evidence>
<feature type="coiled-coil region" evidence="7">
    <location>
        <begin position="772"/>
        <end position="800"/>
    </location>
</feature>
<feature type="region of interest" description="Disordered" evidence="8">
    <location>
        <begin position="227"/>
        <end position="268"/>
    </location>
</feature>
<feature type="compositionally biased region" description="Basic residues" evidence="8">
    <location>
        <begin position="337"/>
        <end position="347"/>
    </location>
</feature>
<feature type="compositionally biased region" description="Acidic residues" evidence="8">
    <location>
        <begin position="603"/>
        <end position="634"/>
    </location>
</feature>
<evidence type="ECO:0000256" key="6">
    <source>
        <dbReference type="ARBA" id="ARBA00023054"/>
    </source>
</evidence>
<feature type="region of interest" description="Disordered" evidence="8">
    <location>
        <begin position="545"/>
        <end position="657"/>
    </location>
</feature>
<dbReference type="GO" id="GO:0005737">
    <property type="term" value="C:cytoplasm"/>
    <property type="evidence" value="ECO:0007669"/>
    <property type="project" value="UniProtKB-SubCell"/>
</dbReference>
<evidence type="ECO:0000256" key="2">
    <source>
        <dbReference type="ARBA" id="ARBA00007112"/>
    </source>
</evidence>
<feature type="compositionally biased region" description="Basic residues" evidence="8">
    <location>
        <begin position="50"/>
        <end position="59"/>
    </location>
</feature>
<feature type="compositionally biased region" description="Basic and acidic residues" evidence="8">
    <location>
        <begin position="305"/>
        <end position="320"/>
    </location>
</feature>
<evidence type="ECO:0000256" key="1">
    <source>
        <dbReference type="ARBA" id="ARBA00004496"/>
    </source>
</evidence>
<evidence type="ECO:0000313" key="9">
    <source>
        <dbReference type="EMBL" id="PWN21032.1"/>
    </source>
</evidence>
<evidence type="ECO:0000256" key="4">
    <source>
        <dbReference type="ARBA" id="ARBA00022490"/>
    </source>
</evidence>
<evidence type="ECO:0000256" key="3">
    <source>
        <dbReference type="ARBA" id="ARBA00020733"/>
    </source>
</evidence>
<proteinExistence type="inferred from homology"/>
<organism evidence="9 10">
    <name type="scientific">Pseudomicrostroma glucosiphilum</name>
    <dbReference type="NCBI Taxonomy" id="1684307"/>
    <lineage>
        <taxon>Eukaryota</taxon>
        <taxon>Fungi</taxon>
        <taxon>Dikarya</taxon>
        <taxon>Basidiomycota</taxon>
        <taxon>Ustilaginomycotina</taxon>
        <taxon>Exobasidiomycetes</taxon>
        <taxon>Microstromatales</taxon>
        <taxon>Microstromatales incertae sedis</taxon>
        <taxon>Pseudomicrostroma</taxon>
    </lineage>
</organism>
<feature type="compositionally biased region" description="Pro residues" evidence="8">
    <location>
        <begin position="551"/>
        <end position="560"/>
    </location>
</feature>
<dbReference type="RefSeq" id="XP_025348192.1">
    <property type="nucleotide sequence ID" value="XM_025490904.1"/>
</dbReference>
<feature type="compositionally biased region" description="Polar residues" evidence="8">
    <location>
        <begin position="15"/>
        <end position="35"/>
    </location>
</feature>
<dbReference type="AlphaFoldDB" id="A0A316U765"/>
<evidence type="ECO:0000256" key="7">
    <source>
        <dbReference type="RuleBase" id="RU049441"/>
    </source>
</evidence>
<comment type="function">
    <text evidence="7">May act as a negative regulator of salt tolerance.</text>
</comment>
<feature type="non-terminal residue" evidence="9">
    <location>
        <position position="835"/>
    </location>
</feature>
<comment type="similarity">
    <text evidence="2 7">Belongs to the NST1 family.</text>
</comment>
<gene>
    <name evidence="9" type="ORF">BCV69DRAFT_269754</name>
</gene>
<dbReference type="InterPro" id="IPR025279">
    <property type="entry name" value="NST1"/>
</dbReference>
<feature type="compositionally biased region" description="Low complexity" evidence="8">
    <location>
        <begin position="190"/>
        <end position="202"/>
    </location>
</feature>
<feature type="region of interest" description="Disordered" evidence="8">
    <location>
        <begin position="190"/>
        <end position="209"/>
    </location>
</feature>
<sequence length="835" mass="90233">MAKSKAPVRAPPPSQNKQLAQDQSQNLSPMGSYDSSPPLDGAAAAAAAAAKKKKKKGKGKRIEDDYDAVLPPSPNAAANQNHMHHQGYQAGNGPVHLSQGAYTATAQAQADLLATASDLYRRIEADPGGIPDDDAYWTSLPAHLRTFIRNALPLGQFPTTGAGGGNNDPNARHASTQAMIAVAQQLAQAAHASQRHLQQYPPGSQPYPSLPFDPAIFADLALHSDGSLPHPHSHPNGLAAGQSPYGHLHYSTGGNMPSTQPPGEPLPAAPVVLVNEYGEEEVVGEYDDEYYSDEDLDGPNGVMHDSIHGDRDGRWLEEQGRGTGGDGQTVQAPGSGKKNKKKKKKKGNAATEQAALPAQMAPLPQVRATQQQQQQQPAMNHHAAPPANATPRGPQPPPSSRAAGKQPMTFASNPAPKTPAAPNGHSHPPSGKRGTAGSATGSHGTAPGANNQPPAQQQRIWSTSTAEERERIKEFWLALGERDRRSLVQVEKDAVLRKMKDQQRHTCSCAVCGRKRSAIESELEVLYNAYYEELQQYANHQQQYVKSGGAIPPPPGPGPFPGSIALDSTGNVIGGNALTRSAPPAQKTRVTAPPKKAPPPPPLEDDDGYDDELDDDDYDDEYDDEDDEEDEDIAPEPPARRKGTAGAIGNANSDVFPLGSSLTVKGGILTVADDLLKNDGQKFLEMMEQLADRRMQRAEEAAAELDAISEDGEGDEDDLDEEEDEDDHLTDEQRMEEGRRMFQIFAARLFEQRVLSAYREKVAQERQLQLLRELEEEDLIEKEREAKKQKENQKKKDKKKWVTNCAAWSTGMSADKNGGVLHLFGFFLQASSAEE</sequence>
<evidence type="ECO:0000256" key="5">
    <source>
        <dbReference type="ARBA" id="ARBA00023016"/>
    </source>
</evidence>
<dbReference type="Pfam" id="PF13945">
    <property type="entry name" value="NST1"/>
    <property type="match status" value="1"/>
</dbReference>
<feature type="region of interest" description="Disordered" evidence="8">
    <location>
        <begin position="1"/>
        <end position="80"/>
    </location>
</feature>
<dbReference type="Proteomes" id="UP000245942">
    <property type="component" value="Unassembled WGS sequence"/>
</dbReference>
<feature type="region of interest" description="Disordered" evidence="8">
    <location>
        <begin position="695"/>
        <end position="733"/>
    </location>
</feature>
<dbReference type="STRING" id="1684307.A0A316U765"/>
<reference evidence="9 10" key="1">
    <citation type="journal article" date="2018" name="Mol. Biol. Evol.">
        <title>Broad Genomic Sampling Reveals a Smut Pathogenic Ancestry of the Fungal Clade Ustilaginomycotina.</title>
        <authorList>
            <person name="Kijpornyongpan T."/>
            <person name="Mondo S.J."/>
            <person name="Barry K."/>
            <person name="Sandor L."/>
            <person name="Lee J."/>
            <person name="Lipzen A."/>
            <person name="Pangilinan J."/>
            <person name="LaButti K."/>
            <person name="Hainaut M."/>
            <person name="Henrissat B."/>
            <person name="Grigoriev I.V."/>
            <person name="Spatafora J.W."/>
            <person name="Aime M.C."/>
        </authorList>
    </citation>
    <scope>NUCLEOTIDE SEQUENCE [LARGE SCALE GENOMIC DNA]</scope>
    <source>
        <strain evidence="9 10">MCA 4718</strain>
    </source>
</reference>
<protein>
    <recommendedName>
        <fullName evidence="3 7">Stress response protein NST1</fullName>
    </recommendedName>
</protein>
<evidence type="ECO:0000256" key="8">
    <source>
        <dbReference type="SAM" id="MobiDB-lite"/>
    </source>
</evidence>